<sequence length="366" mass="40871">MNTHDATTIERQRTQAKWTVRFGCLVAGICLVMAGIGLVGYFRIFYQTLDTFGRPDELELQAVALSGQWVLIAAGVLGALVSAWISVRMASVRGPDSGFPDYGTLILRAENDVRREVKRSARWASVVLVALALIGATVIRFIVEAPIRDDPRWWVVPVFLVAMLSLIWGIVQFGPLLGRWWLVGWSVDVFEEGLVESRFGAVRSAMPFRGGTLDKHGFVFTSPSPLHGPGRFTLAHHRDEQRSDVHNAVRMMAERVLVRDALTSLEEGGEVVLPDIDHVLTGRGIRLLDGREWEYSSLEVRLWHIYEGSRQRTETPEYAVEVEVLSGQEEVVTVGLRGPNAAVFREVLLVMSNAKYREDTSSLYAP</sequence>
<evidence type="ECO:0000313" key="2">
    <source>
        <dbReference type="EMBL" id="TQL76789.1"/>
    </source>
</evidence>
<organism evidence="2 3">
    <name type="scientific">Stackebrandtia endophytica</name>
    <dbReference type="NCBI Taxonomy" id="1496996"/>
    <lineage>
        <taxon>Bacteria</taxon>
        <taxon>Bacillati</taxon>
        <taxon>Actinomycetota</taxon>
        <taxon>Actinomycetes</taxon>
        <taxon>Glycomycetales</taxon>
        <taxon>Glycomycetaceae</taxon>
        <taxon>Stackebrandtia</taxon>
    </lineage>
</organism>
<keyword evidence="3" id="KW-1185">Reference proteome</keyword>
<dbReference type="AlphaFoldDB" id="A0A543AW68"/>
<protein>
    <submittedName>
        <fullName evidence="2">Uncharacterized protein</fullName>
    </submittedName>
</protein>
<feature type="transmembrane region" description="Helical" evidence="1">
    <location>
        <begin position="66"/>
        <end position="87"/>
    </location>
</feature>
<keyword evidence="1" id="KW-0472">Membrane</keyword>
<name>A0A543AW68_9ACTN</name>
<feature type="transmembrane region" description="Helical" evidence="1">
    <location>
        <begin position="20"/>
        <end position="46"/>
    </location>
</feature>
<proteinExistence type="predicted"/>
<evidence type="ECO:0000256" key="1">
    <source>
        <dbReference type="SAM" id="Phobius"/>
    </source>
</evidence>
<dbReference type="InParanoid" id="A0A543AW68"/>
<evidence type="ECO:0000313" key="3">
    <source>
        <dbReference type="Proteomes" id="UP000317043"/>
    </source>
</evidence>
<keyword evidence="1" id="KW-1133">Transmembrane helix</keyword>
<accession>A0A543AW68</accession>
<feature type="transmembrane region" description="Helical" evidence="1">
    <location>
        <begin position="154"/>
        <end position="171"/>
    </location>
</feature>
<reference evidence="2 3" key="1">
    <citation type="submission" date="2019-06" db="EMBL/GenBank/DDBJ databases">
        <title>Sequencing the genomes of 1000 actinobacteria strains.</title>
        <authorList>
            <person name="Klenk H.-P."/>
        </authorList>
    </citation>
    <scope>NUCLEOTIDE SEQUENCE [LARGE SCALE GENOMIC DNA]</scope>
    <source>
        <strain evidence="2 3">DSM 45928</strain>
    </source>
</reference>
<comment type="caution">
    <text evidence="2">The sequence shown here is derived from an EMBL/GenBank/DDBJ whole genome shotgun (WGS) entry which is preliminary data.</text>
</comment>
<dbReference type="Proteomes" id="UP000317043">
    <property type="component" value="Unassembled WGS sequence"/>
</dbReference>
<dbReference type="RefSeq" id="WP_142038720.1">
    <property type="nucleotide sequence ID" value="NZ_JBHTGS010000001.1"/>
</dbReference>
<feature type="transmembrane region" description="Helical" evidence="1">
    <location>
        <begin position="123"/>
        <end position="142"/>
    </location>
</feature>
<dbReference type="EMBL" id="VFOW01000001">
    <property type="protein sequence ID" value="TQL76789.1"/>
    <property type="molecule type" value="Genomic_DNA"/>
</dbReference>
<keyword evidence="1" id="KW-0812">Transmembrane</keyword>
<gene>
    <name evidence="2" type="ORF">FB566_2326</name>
</gene>
<dbReference type="OrthoDB" id="5195722at2"/>